<organism evidence="7 8">
    <name type="scientific">Polytolypa hystricis (strain UAMH7299)</name>
    <dbReference type="NCBI Taxonomy" id="1447883"/>
    <lineage>
        <taxon>Eukaryota</taxon>
        <taxon>Fungi</taxon>
        <taxon>Dikarya</taxon>
        <taxon>Ascomycota</taxon>
        <taxon>Pezizomycotina</taxon>
        <taxon>Eurotiomycetes</taxon>
        <taxon>Eurotiomycetidae</taxon>
        <taxon>Onygenales</taxon>
        <taxon>Onygenales incertae sedis</taxon>
        <taxon>Polytolypa</taxon>
    </lineage>
</organism>
<evidence type="ECO:0000256" key="2">
    <source>
        <dbReference type="ARBA" id="ARBA00022692"/>
    </source>
</evidence>
<dbReference type="InterPro" id="IPR049326">
    <property type="entry name" value="Rhodopsin_dom_fungi"/>
</dbReference>
<sequence>MALSTVDLTACADNGHGPEYIGHNPMPLQMVIGNSYATSIPFSKCSILVFYLPLSQDCSFRIPVYLALTFVIASKTSAVMVIIFSCNPVAASWDLRLSELPSTLCVNRPANYLAQSSFHIFSDISIFACEFLDSADVLIWFTIEAHVTIIRACCPHLKPLFNHFLSGFLRSSASRGTYPPHGTVGRSKSQGFRRSSTNRSAIHDYEIYRGVDYEDSGRTVTAIETGMQKGSESQESILDDISTKVFVTRTRHVN</sequence>
<protein>
    <recommendedName>
        <fullName evidence="6">Rhodopsin domain-containing protein</fullName>
    </recommendedName>
</protein>
<evidence type="ECO:0000256" key="3">
    <source>
        <dbReference type="ARBA" id="ARBA00022989"/>
    </source>
</evidence>
<keyword evidence="4" id="KW-0472">Membrane</keyword>
<evidence type="ECO:0000259" key="6">
    <source>
        <dbReference type="Pfam" id="PF20684"/>
    </source>
</evidence>
<gene>
    <name evidence="7" type="ORF">AJ80_09097</name>
</gene>
<evidence type="ECO:0000256" key="4">
    <source>
        <dbReference type="ARBA" id="ARBA00023136"/>
    </source>
</evidence>
<dbReference type="OrthoDB" id="444631at2759"/>
<comment type="similarity">
    <text evidence="5">Belongs to the SAT4 family.</text>
</comment>
<dbReference type="AlphaFoldDB" id="A0A2B7WW77"/>
<dbReference type="InterPro" id="IPR052337">
    <property type="entry name" value="SAT4-like"/>
</dbReference>
<comment type="caution">
    <text evidence="7">The sequence shown here is derived from an EMBL/GenBank/DDBJ whole genome shotgun (WGS) entry which is preliminary data.</text>
</comment>
<dbReference type="STRING" id="1447883.A0A2B7WW77"/>
<comment type="subcellular location">
    <subcellularLocation>
        <location evidence="1">Membrane</location>
        <topology evidence="1">Multi-pass membrane protein</topology>
    </subcellularLocation>
</comment>
<proteinExistence type="inferred from homology"/>
<name>A0A2B7WW77_POLH7</name>
<accession>A0A2B7WW77</accession>
<dbReference type="PANTHER" id="PTHR33048:SF124">
    <property type="entry name" value="INTEGRAL MEMBRANE PROTEIN"/>
    <property type="match status" value="1"/>
</dbReference>
<keyword evidence="2" id="KW-0812">Transmembrane</keyword>
<evidence type="ECO:0000313" key="7">
    <source>
        <dbReference type="EMBL" id="PGH00935.1"/>
    </source>
</evidence>
<dbReference type="PANTHER" id="PTHR33048">
    <property type="entry name" value="PTH11-LIKE INTEGRAL MEMBRANE PROTEIN (AFU_ORTHOLOGUE AFUA_5G11245)"/>
    <property type="match status" value="1"/>
</dbReference>
<evidence type="ECO:0000313" key="8">
    <source>
        <dbReference type="Proteomes" id="UP000224634"/>
    </source>
</evidence>
<feature type="domain" description="Rhodopsin" evidence="6">
    <location>
        <begin position="35"/>
        <end position="128"/>
    </location>
</feature>
<dbReference type="Proteomes" id="UP000224634">
    <property type="component" value="Unassembled WGS sequence"/>
</dbReference>
<dbReference type="GO" id="GO:0016020">
    <property type="term" value="C:membrane"/>
    <property type="evidence" value="ECO:0007669"/>
    <property type="project" value="UniProtKB-SubCell"/>
</dbReference>
<keyword evidence="8" id="KW-1185">Reference proteome</keyword>
<evidence type="ECO:0000256" key="5">
    <source>
        <dbReference type="ARBA" id="ARBA00038359"/>
    </source>
</evidence>
<evidence type="ECO:0000256" key="1">
    <source>
        <dbReference type="ARBA" id="ARBA00004141"/>
    </source>
</evidence>
<keyword evidence="3" id="KW-1133">Transmembrane helix</keyword>
<dbReference type="Pfam" id="PF20684">
    <property type="entry name" value="Fung_rhodopsin"/>
    <property type="match status" value="1"/>
</dbReference>
<dbReference type="EMBL" id="PDNA01000244">
    <property type="protein sequence ID" value="PGH00935.1"/>
    <property type="molecule type" value="Genomic_DNA"/>
</dbReference>
<reference evidence="7 8" key="1">
    <citation type="submission" date="2017-10" db="EMBL/GenBank/DDBJ databases">
        <title>Comparative genomics in systemic dimorphic fungi from Ajellomycetaceae.</title>
        <authorList>
            <person name="Munoz J.F."/>
            <person name="Mcewen J.G."/>
            <person name="Clay O.K."/>
            <person name="Cuomo C.A."/>
        </authorList>
    </citation>
    <scope>NUCLEOTIDE SEQUENCE [LARGE SCALE GENOMIC DNA]</scope>
    <source>
        <strain evidence="7 8">UAMH7299</strain>
    </source>
</reference>